<dbReference type="GeneID" id="61222156"/>
<evidence type="ECO:0000313" key="3">
    <source>
        <dbReference type="EMBL" id="SCQ78332.1"/>
    </source>
</evidence>
<feature type="compositionally biased region" description="Low complexity" evidence="1">
    <location>
        <begin position="8"/>
        <end position="20"/>
    </location>
</feature>
<protein>
    <submittedName>
        <fullName evidence="3">Uncharacterized protein</fullName>
    </submittedName>
</protein>
<accession>A0A0A8RW76</accession>
<gene>
    <name evidence="3" type="ORF">PFR_JS23_1057</name>
</gene>
<name>A0A0A8RW76_9ACTN</name>
<evidence type="ECO:0000256" key="2">
    <source>
        <dbReference type="SAM" id="Phobius"/>
    </source>
</evidence>
<keyword evidence="2" id="KW-0812">Transmembrane</keyword>
<feature type="region of interest" description="Disordered" evidence="1">
    <location>
        <begin position="198"/>
        <end position="227"/>
    </location>
</feature>
<dbReference type="OrthoDB" id="3831168at2"/>
<dbReference type="RefSeq" id="WP_013161078.1">
    <property type="nucleotide sequence ID" value="NZ_CCYP01000005.1"/>
</dbReference>
<sequence length="241" mass="25094">MSESVGTAPEAPGPAARDAGGPPPGAGPSRGRAWLASRRRELRFLALFVVICAVAGAVCAVIWKLTAPVPTITVSNDGSAAVSNQALSEFFGADADFMIIGMFGGVALGTLAWHWFKGWGWPVAMVAIVGSALAALITWRLGTLLGPHDFAGRLAGASGGATIPIDLTLRSATAWLLWPFGATVPVLLYSALGRDEEKDEHQAADHDQDAVGAREAPGPKPATGLTRSGHRLIRFPAFGRH</sequence>
<proteinExistence type="predicted"/>
<dbReference type="Proteomes" id="UP000250080">
    <property type="component" value="Chromosome I"/>
</dbReference>
<feature type="transmembrane region" description="Helical" evidence="2">
    <location>
        <begin position="172"/>
        <end position="192"/>
    </location>
</feature>
<evidence type="ECO:0000313" key="4">
    <source>
        <dbReference type="Proteomes" id="UP000250080"/>
    </source>
</evidence>
<dbReference type="OMA" id="LACWWVG"/>
<feature type="transmembrane region" description="Helical" evidence="2">
    <location>
        <begin position="42"/>
        <end position="63"/>
    </location>
</feature>
<dbReference type="EMBL" id="LT618793">
    <property type="protein sequence ID" value="SCQ78332.1"/>
    <property type="molecule type" value="Genomic_DNA"/>
</dbReference>
<feature type="transmembrane region" description="Helical" evidence="2">
    <location>
        <begin position="97"/>
        <end position="116"/>
    </location>
</feature>
<dbReference type="AlphaFoldDB" id="A0A0A8RW76"/>
<feature type="compositionally biased region" description="Basic and acidic residues" evidence="1">
    <location>
        <begin position="198"/>
        <end position="209"/>
    </location>
</feature>
<reference evidence="3 4" key="1">
    <citation type="submission" date="2016-09" db="EMBL/GenBank/DDBJ databases">
        <authorList>
            <person name="Laine KS P."/>
        </authorList>
    </citation>
    <scope>NUCLEOTIDE SEQUENCE [LARGE SCALE GENOMIC DNA]</scope>
    <source>
        <strain evidence="3">PFRJS-23</strain>
    </source>
</reference>
<evidence type="ECO:0000256" key="1">
    <source>
        <dbReference type="SAM" id="MobiDB-lite"/>
    </source>
</evidence>
<keyword evidence="2" id="KW-1133">Transmembrane helix</keyword>
<feature type="transmembrane region" description="Helical" evidence="2">
    <location>
        <begin position="123"/>
        <end position="142"/>
    </location>
</feature>
<feature type="region of interest" description="Disordered" evidence="1">
    <location>
        <begin position="1"/>
        <end position="32"/>
    </location>
</feature>
<keyword evidence="2" id="KW-0472">Membrane</keyword>
<organism evidence="3 4">
    <name type="scientific">Propionibacterium freudenreichii</name>
    <dbReference type="NCBI Taxonomy" id="1744"/>
    <lineage>
        <taxon>Bacteria</taxon>
        <taxon>Bacillati</taxon>
        <taxon>Actinomycetota</taxon>
        <taxon>Actinomycetes</taxon>
        <taxon>Propionibacteriales</taxon>
        <taxon>Propionibacteriaceae</taxon>
        <taxon>Propionibacterium</taxon>
    </lineage>
</organism>